<dbReference type="InterPro" id="IPR015590">
    <property type="entry name" value="Aldehyde_DH_dom"/>
</dbReference>
<evidence type="ECO:0000313" key="8">
    <source>
        <dbReference type="EMBL" id="MCX2940177.1"/>
    </source>
</evidence>
<dbReference type="Proteomes" id="UP001300745">
    <property type="component" value="Unassembled WGS sequence"/>
</dbReference>
<keyword evidence="1 6" id="KW-0560">Oxidoreductase</keyword>
<reference evidence="8 9" key="1">
    <citation type="submission" date="2022-11" db="EMBL/GenBank/DDBJ databases">
        <title>Mycobacterium sp. nov.</title>
        <authorList>
            <person name="Papic B."/>
            <person name="Spicic S."/>
            <person name="Duvnjak S."/>
        </authorList>
    </citation>
    <scope>NUCLEOTIDE SEQUENCE [LARGE SCALE GENOMIC DNA]</scope>
    <source>
        <strain evidence="8 9">CVI_P4</strain>
    </source>
</reference>
<dbReference type="Gene3D" id="3.40.309.10">
    <property type="entry name" value="Aldehyde Dehydrogenase, Chain A, domain 2"/>
    <property type="match status" value="1"/>
</dbReference>
<dbReference type="Gene3D" id="3.40.605.10">
    <property type="entry name" value="Aldehyde Dehydrogenase, Chain A, domain 1"/>
    <property type="match status" value="1"/>
</dbReference>
<comment type="caution">
    <text evidence="8">The sequence shown here is derived from an EMBL/GenBank/DDBJ whole genome shotgun (WGS) entry which is preliminary data.</text>
</comment>
<dbReference type="InterPro" id="IPR016163">
    <property type="entry name" value="Ald_DH_C"/>
</dbReference>
<feature type="active site" evidence="5">
    <location>
        <position position="245"/>
    </location>
</feature>
<dbReference type="RefSeq" id="WP_265999999.1">
    <property type="nucleotide sequence ID" value="NZ_JAPJDN010000034.1"/>
</dbReference>
<dbReference type="EC" id="1.2.1.79" evidence="2"/>
<feature type="domain" description="Aldehyde dehydrogenase" evidence="7">
    <location>
        <begin position="18"/>
        <end position="475"/>
    </location>
</feature>
<comment type="similarity">
    <text evidence="6">Belongs to the aldehyde dehydrogenase family.</text>
</comment>
<evidence type="ECO:0000256" key="4">
    <source>
        <dbReference type="ARBA" id="ARBA00048559"/>
    </source>
</evidence>
<sequence length="481" mass="50949">MSVTAHMTIGGKAVFADETVSVANPARLSTEVGRYPAGTVEHAEMAVEAASAAFPQWRSTPVEERAALLVKAGALIADARPEWVELLTAENGKPLGESVVEIAMGGHAIVTYGSHPEWVGDRVVDDEQGRMVVRRQPLGVCVGIVPWNSPMILSSLKIGPALLAGNTLVIKVPEFGPLTTMQALAEIAALLPPGVLNVVSGLGPEVGRALVTHPKVRKVAFTGSTETGRLIMADAAGHLARLTLELGGNDAAVLLDDVDLSEATIARLVTGTFLDAGQICIDIKRLYVHDSRYDELVDKLRTAVDQLVVGDGARPEVTMGPINNSRQYEKVTKLLAETKEAGADCLQLGTYAEGTDVDNGYFMLPHLVLNPPDDMSIVANEQMSPILPIMKFSSDEEALARANSTEYGLGASVWSADEQRAFAIADRMEAGMTFINGHSLGALHPATPAGGTKQSGCGYEISAEAVDGYIQLQSITTKTYA</sequence>
<accession>A0ABT3SN04</accession>
<dbReference type="SUPFAM" id="SSF53720">
    <property type="entry name" value="ALDH-like"/>
    <property type="match status" value="1"/>
</dbReference>
<evidence type="ECO:0000256" key="5">
    <source>
        <dbReference type="PROSITE-ProRule" id="PRU10007"/>
    </source>
</evidence>
<name>A0ABT3SN04_9MYCO</name>
<comment type="catalytic activity">
    <reaction evidence="4">
        <text>succinate semialdehyde + NADP(+) + H2O = succinate + NADPH + 2 H(+)</text>
        <dbReference type="Rhea" id="RHEA:13213"/>
        <dbReference type="ChEBI" id="CHEBI:15377"/>
        <dbReference type="ChEBI" id="CHEBI:15378"/>
        <dbReference type="ChEBI" id="CHEBI:30031"/>
        <dbReference type="ChEBI" id="CHEBI:57706"/>
        <dbReference type="ChEBI" id="CHEBI:57783"/>
        <dbReference type="ChEBI" id="CHEBI:58349"/>
        <dbReference type="EC" id="1.2.1.79"/>
    </reaction>
</comment>
<evidence type="ECO:0000256" key="2">
    <source>
        <dbReference type="ARBA" id="ARBA00039122"/>
    </source>
</evidence>
<evidence type="ECO:0000259" key="7">
    <source>
        <dbReference type="Pfam" id="PF00171"/>
    </source>
</evidence>
<evidence type="ECO:0000256" key="6">
    <source>
        <dbReference type="RuleBase" id="RU003345"/>
    </source>
</evidence>
<organism evidence="8 9">
    <name type="scientific">Mycobacterium pinniadriaticum</name>
    <dbReference type="NCBI Taxonomy" id="2994102"/>
    <lineage>
        <taxon>Bacteria</taxon>
        <taxon>Bacillati</taxon>
        <taxon>Actinomycetota</taxon>
        <taxon>Actinomycetes</taxon>
        <taxon>Mycobacteriales</taxon>
        <taxon>Mycobacteriaceae</taxon>
        <taxon>Mycobacterium</taxon>
    </lineage>
</organism>
<dbReference type="Pfam" id="PF00171">
    <property type="entry name" value="Aldedh"/>
    <property type="match status" value="1"/>
</dbReference>
<keyword evidence="9" id="KW-1185">Reference proteome</keyword>
<protein>
    <recommendedName>
        <fullName evidence="3">Putative succinate-semialdehyde dehydrogenase [NADP(+)] 2</fullName>
        <ecNumber evidence="2">1.2.1.79</ecNumber>
    </recommendedName>
</protein>
<dbReference type="InterPro" id="IPR016162">
    <property type="entry name" value="Ald_DH_N"/>
</dbReference>
<dbReference type="PROSITE" id="PS00687">
    <property type="entry name" value="ALDEHYDE_DEHYDR_GLU"/>
    <property type="match status" value="1"/>
</dbReference>
<gene>
    <name evidence="8" type="ORF">ORI27_26120</name>
</gene>
<evidence type="ECO:0000256" key="3">
    <source>
        <dbReference type="ARBA" id="ARBA00039663"/>
    </source>
</evidence>
<evidence type="ECO:0000313" key="9">
    <source>
        <dbReference type="Proteomes" id="UP001300745"/>
    </source>
</evidence>
<dbReference type="PANTHER" id="PTHR11699">
    <property type="entry name" value="ALDEHYDE DEHYDROGENASE-RELATED"/>
    <property type="match status" value="1"/>
</dbReference>
<dbReference type="InterPro" id="IPR029510">
    <property type="entry name" value="Ald_DH_CS_GLU"/>
</dbReference>
<dbReference type="InterPro" id="IPR016161">
    <property type="entry name" value="Ald_DH/histidinol_DH"/>
</dbReference>
<proteinExistence type="inferred from homology"/>
<evidence type="ECO:0000256" key="1">
    <source>
        <dbReference type="ARBA" id="ARBA00023002"/>
    </source>
</evidence>
<dbReference type="EMBL" id="JAPJDO010000034">
    <property type="protein sequence ID" value="MCX2940177.1"/>
    <property type="molecule type" value="Genomic_DNA"/>
</dbReference>